<keyword evidence="2" id="KW-1185">Reference proteome</keyword>
<dbReference type="EMBL" id="JAUKUD010000003">
    <property type="protein sequence ID" value="KAK0749360.1"/>
    <property type="molecule type" value="Genomic_DNA"/>
</dbReference>
<gene>
    <name evidence="1" type="ORF">B0T18DRAFT_427493</name>
</gene>
<protein>
    <submittedName>
        <fullName evidence="1">Uncharacterized protein</fullName>
    </submittedName>
</protein>
<proteinExistence type="predicted"/>
<dbReference type="Proteomes" id="UP001172155">
    <property type="component" value="Unassembled WGS sequence"/>
</dbReference>
<reference evidence="1" key="1">
    <citation type="submission" date="2023-06" db="EMBL/GenBank/DDBJ databases">
        <title>Genome-scale phylogeny and comparative genomics of the fungal order Sordariales.</title>
        <authorList>
            <consortium name="Lawrence Berkeley National Laboratory"/>
            <person name="Hensen N."/>
            <person name="Bonometti L."/>
            <person name="Westerberg I."/>
            <person name="Brannstrom I.O."/>
            <person name="Guillou S."/>
            <person name="Cros-Aarteil S."/>
            <person name="Calhoun S."/>
            <person name="Haridas S."/>
            <person name="Kuo A."/>
            <person name="Mondo S."/>
            <person name="Pangilinan J."/>
            <person name="Riley R."/>
            <person name="LaButti K."/>
            <person name="Andreopoulos B."/>
            <person name="Lipzen A."/>
            <person name="Chen C."/>
            <person name="Yanf M."/>
            <person name="Daum C."/>
            <person name="Ng V."/>
            <person name="Clum A."/>
            <person name="Steindorff A."/>
            <person name="Ohm R."/>
            <person name="Martin F."/>
            <person name="Silar P."/>
            <person name="Natvig D."/>
            <person name="Lalanne C."/>
            <person name="Gautier V."/>
            <person name="Ament-velasquez S.L."/>
            <person name="Kruys A."/>
            <person name="Hutchinson M.I."/>
            <person name="Powell A.J."/>
            <person name="Barry K."/>
            <person name="Miller A.N."/>
            <person name="Grigoriev I.V."/>
            <person name="Debuchy R."/>
            <person name="Gladieux P."/>
            <person name="Thoren M.H."/>
            <person name="Johannesson H."/>
        </authorList>
    </citation>
    <scope>NUCLEOTIDE SEQUENCE</scope>
    <source>
        <strain evidence="1">SMH3187-1</strain>
    </source>
</reference>
<evidence type="ECO:0000313" key="1">
    <source>
        <dbReference type="EMBL" id="KAK0749360.1"/>
    </source>
</evidence>
<accession>A0AA40F1A0</accession>
<sequence length="135" mass="14733">MEPLLPQMHHHLPPAQITTLALATKFTFDVHLPADAPANSTGRPTHLEVSVLEAIDEPGRKGWRVAWRTDGAAGGIPTWLLRAERTQEFLEVQGEGGRVETEYVCWETFYGPLARVVRVAVGGKVVGGLGLGWRG</sequence>
<name>A0AA40F1A0_9PEZI</name>
<comment type="caution">
    <text evidence="1">The sequence shown here is derived from an EMBL/GenBank/DDBJ whole genome shotgun (WGS) entry which is preliminary data.</text>
</comment>
<organism evidence="1 2">
    <name type="scientific">Schizothecium vesticola</name>
    <dbReference type="NCBI Taxonomy" id="314040"/>
    <lineage>
        <taxon>Eukaryota</taxon>
        <taxon>Fungi</taxon>
        <taxon>Dikarya</taxon>
        <taxon>Ascomycota</taxon>
        <taxon>Pezizomycotina</taxon>
        <taxon>Sordariomycetes</taxon>
        <taxon>Sordariomycetidae</taxon>
        <taxon>Sordariales</taxon>
        <taxon>Schizotheciaceae</taxon>
        <taxon>Schizothecium</taxon>
    </lineage>
</organism>
<evidence type="ECO:0000313" key="2">
    <source>
        <dbReference type="Proteomes" id="UP001172155"/>
    </source>
</evidence>
<dbReference type="AlphaFoldDB" id="A0AA40F1A0"/>